<evidence type="ECO:0000313" key="3">
    <source>
        <dbReference type="Proteomes" id="UP000281498"/>
    </source>
</evidence>
<dbReference type="InterPro" id="IPR019613">
    <property type="entry name" value="DUF4198"/>
</dbReference>
<feature type="chain" id="PRO_5017274146" evidence="1">
    <location>
        <begin position="24"/>
        <end position="259"/>
    </location>
</feature>
<keyword evidence="1" id="KW-0732">Signal</keyword>
<dbReference type="Proteomes" id="UP000281498">
    <property type="component" value="Unassembled WGS sequence"/>
</dbReference>
<evidence type="ECO:0000313" key="2">
    <source>
        <dbReference type="EMBL" id="RKL67420.1"/>
    </source>
</evidence>
<protein>
    <submittedName>
        <fullName evidence="2">Cobalt ABC transporter substrate-bindng protein</fullName>
    </submittedName>
</protein>
<evidence type="ECO:0000256" key="1">
    <source>
        <dbReference type="SAM" id="SignalP"/>
    </source>
</evidence>
<dbReference type="Pfam" id="PF10670">
    <property type="entry name" value="DUF4198"/>
    <property type="match status" value="1"/>
</dbReference>
<accession>A0A3A9K9C0</accession>
<dbReference type="OrthoDB" id="2866589at2"/>
<organism evidence="2 3">
    <name type="scientific">Salipaludibacillus neizhouensis</name>
    <dbReference type="NCBI Taxonomy" id="885475"/>
    <lineage>
        <taxon>Bacteria</taxon>
        <taxon>Bacillati</taxon>
        <taxon>Bacillota</taxon>
        <taxon>Bacilli</taxon>
        <taxon>Bacillales</taxon>
        <taxon>Bacillaceae</taxon>
    </lineage>
</organism>
<dbReference type="EMBL" id="PDOE01000003">
    <property type="protein sequence ID" value="RKL67420.1"/>
    <property type="molecule type" value="Genomic_DNA"/>
</dbReference>
<gene>
    <name evidence="2" type="ORF">CR203_08655</name>
</gene>
<keyword evidence="3" id="KW-1185">Reference proteome</keyword>
<proteinExistence type="predicted"/>
<comment type="caution">
    <text evidence="2">The sequence shown here is derived from an EMBL/GenBank/DDBJ whole genome shotgun (WGS) entry which is preliminary data.</text>
</comment>
<dbReference type="RefSeq" id="WP_110935417.1">
    <property type="nucleotide sequence ID" value="NZ_KZ614146.1"/>
</dbReference>
<name>A0A3A9K9C0_9BACI</name>
<reference evidence="2 3" key="1">
    <citation type="submission" date="2017-10" db="EMBL/GenBank/DDBJ databases">
        <title>Bacillus sp. nov., a halophilic bacterium isolated from a Keqin Lake.</title>
        <authorList>
            <person name="Wang H."/>
        </authorList>
    </citation>
    <scope>NUCLEOTIDE SEQUENCE [LARGE SCALE GENOMIC DNA]</scope>
    <source>
        <strain evidence="2 3">KCTC 13187</strain>
    </source>
</reference>
<sequence>MRMISTISLMLVTMFMVATSVSAHNGWSQTNTPIVEIGQKSYIELLFGNHSGEHTSYRLDRNWGLEDSNVEVTAPSGEKQQITDTFFYMGEEEEIEERIGVNNYHVGSLLTKEEGIYTIAAKGDFTYGDETEPTLRSSKSYVAASKCPSLESVKDFKGYDKHVTLDRAEIVPLFNPTAIAPDNTVSAQVMLKGEPVPNADVAVIKRSDSSEVRVNTDEEGLFSWEVGESDYYLIRVELEDSEAKYEATMTYIVSERLSL</sequence>
<feature type="signal peptide" evidence="1">
    <location>
        <begin position="1"/>
        <end position="23"/>
    </location>
</feature>
<dbReference type="AlphaFoldDB" id="A0A3A9K9C0"/>